<dbReference type="InterPro" id="IPR000014">
    <property type="entry name" value="PAS"/>
</dbReference>
<dbReference type="RefSeq" id="XP_007768624.1">
    <property type="nucleotide sequence ID" value="XM_007770434.1"/>
</dbReference>
<comment type="subcellular location">
    <subcellularLocation>
        <location evidence="1">Nucleus</location>
    </subcellularLocation>
</comment>
<dbReference type="GO" id="GO:0000981">
    <property type="term" value="F:DNA-binding transcription factor activity, RNA polymerase II-specific"/>
    <property type="evidence" value="ECO:0007669"/>
    <property type="project" value="TreeGrafter"/>
</dbReference>
<dbReference type="PANTHER" id="PTHR23043">
    <property type="entry name" value="HYPOXIA-INDUCIBLE FACTOR 1 ALPHA"/>
    <property type="match status" value="1"/>
</dbReference>
<evidence type="ECO:0000259" key="7">
    <source>
        <dbReference type="PROSITE" id="PS50112"/>
    </source>
</evidence>
<dbReference type="OrthoDB" id="411251at2759"/>
<protein>
    <recommendedName>
        <fullName evidence="7">PAS domain-containing protein</fullName>
    </recommendedName>
</protein>
<keyword evidence="2" id="KW-0805">Transcription regulation</keyword>
<evidence type="ECO:0000256" key="3">
    <source>
        <dbReference type="ARBA" id="ARBA00023125"/>
    </source>
</evidence>
<dbReference type="SMART" id="SM00091">
    <property type="entry name" value="PAS"/>
    <property type="match status" value="1"/>
</dbReference>
<dbReference type="Pfam" id="PF08447">
    <property type="entry name" value="PAS_3"/>
    <property type="match status" value="1"/>
</dbReference>
<keyword evidence="3" id="KW-0238">DNA-binding</keyword>
<dbReference type="GeneID" id="19205315"/>
<dbReference type="InterPro" id="IPR013655">
    <property type="entry name" value="PAS_fold_3"/>
</dbReference>
<evidence type="ECO:0000256" key="2">
    <source>
        <dbReference type="ARBA" id="ARBA00023015"/>
    </source>
</evidence>
<evidence type="ECO:0000256" key="5">
    <source>
        <dbReference type="ARBA" id="ARBA00023242"/>
    </source>
</evidence>
<keyword evidence="4" id="KW-0804">Transcription</keyword>
<dbReference type="Proteomes" id="UP000053558">
    <property type="component" value="Unassembled WGS sequence"/>
</dbReference>
<dbReference type="EMBL" id="JH711578">
    <property type="protein sequence ID" value="EIW81221.1"/>
    <property type="molecule type" value="Genomic_DNA"/>
</dbReference>
<dbReference type="PANTHER" id="PTHR23043:SF17">
    <property type="entry name" value="PROTEIN SIMILAR"/>
    <property type="match status" value="1"/>
</dbReference>
<name>A0A5M3MRP1_CONPW</name>
<keyword evidence="9" id="KW-1185">Reference proteome</keyword>
<feature type="region of interest" description="Disordered" evidence="6">
    <location>
        <begin position="263"/>
        <end position="323"/>
    </location>
</feature>
<dbReference type="GO" id="GO:0000977">
    <property type="term" value="F:RNA polymerase II transcription regulatory region sequence-specific DNA binding"/>
    <property type="evidence" value="ECO:0007669"/>
    <property type="project" value="TreeGrafter"/>
</dbReference>
<feature type="compositionally biased region" description="Low complexity" evidence="6">
    <location>
        <begin position="283"/>
        <end position="299"/>
    </location>
</feature>
<dbReference type="KEGG" id="cput:CONPUDRAFT_165432"/>
<dbReference type="AlphaFoldDB" id="A0A5M3MRP1"/>
<sequence length="345" mass="38257">MDPNTPQLSFISIVDFSENARWLFLTPSVSDLLGYEPRELIGRPALELVHPEEFPKVKQMHYDTIRQDKAAVLAYLRMKHKDPIKGYILCAISRTVVYNVLVGSVSYAERGAKAMHNASTAQEVEVITKTAQDFQLRRWGDPSPMPPSPIPSPQASALLASAPASDTMLEPVITFAHMPSQSLRTALILERFSVRCPVIYCSNDLLLQTTTVMGRSFSDFVMPESEETVKKWIDVIKQWGVNERGQPSDGGFGFGKFRLCRSGRDSSVSQPTHGAQRRRDAWSSSKSPPARSNSSSNRSGGLHSQDSRQQRITPPPPREDGPFVDAIFSAHSDGILVILRYATGN</sequence>
<dbReference type="CDD" id="cd00130">
    <property type="entry name" value="PAS"/>
    <property type="match status" value="1"/>
</dbReference>
<evidence type="ECO:0000313" key="8">
    <source>
        <dbReference type="EMBL" id="EIW81221.1"/>
    </source>
</evidence>
<evidence type="ECO:0000256" key="6">
    <source>
        <dbReference type="SAM" id="MobiDB-lite"/>
    </source>
</evidence>
<evidence type="ECO:0000256" key="1">
    <source>
        <dbReference type="ARBA" id="ARBA00004123"/>
    </source>
</evidence>
<evidence type="ECO:0000256" key="4">
    <source>
        <dbReference type="ARBA" id="ARBA00023163"/>
    </source>
</evidence>
<organism evidence="8 9">
    <name type="scientific">Coniophora puteana (strain RWD-64-598)</name>
    <name type="common">Brown rot fungus</name>
    <dbReference type="NCBI Taxonomy" id="741705"/>
    <lineage>
        <taxon>Eukaryota</taxon>
        <taxon>Fungi</taxon>
        <taxon>Dikarya</taxon>
        <taxon>Basidiomycota</taxon>
        <taxon>Agaricomycotina</taxon>
        <taxon>Agaricomycetes</taxon>
        <taxon>Agaricomycetidae</taxon>
        <taxon>Boletales</taxon>
        <taxon>Coniophorineae</taxon>
        <taxon>Coniophoraceae</taxon>
        <taxon>Coniophora</taxon>
    </lineage>
</organism>
<keyword evidence="5" id="KW-0539">Nucleus</keyword>
<dbReference type="GO" id="GO:0005634">
    <property type="term" value="C:nucleus"/>
    <property type="evidence" value="ECO:0007669"/>
    <property type="project" value="UniProtKB-SubCell"/>
</dbReference>
<accession>A0A5M3MRP1</accession>
<dbReference type="PROSITE" id="PS50112">
    <property type="entry name" value="PAS"/>
    <property type="match status" value="1"/>
</dbReference>
<dbReference type="OMA" id="MHYSTIT"/>
<evidence type="ECO:0000313" key="9">
    <source>
        <dbReference type="Proteomes" id="UP000053558"/>
    </source>
</evidence>
<dbReference type="Gene3D" id="3.30.450.20">
    <property type="entry name" value="PAS domain"/>
    <property type="match status" value="1"/>
</dbReference>
<proteinExistence type="predicted"/>
<reference evidence="9" key="1">
    <citation type="journal article" date="2012" name="Science">
        <title>The Paleozoic origin of enzymatic lignin decomposition reconstructed from 31 fungal genomes.</title>
        <authorList>
            <person name="Floudas D."/>
            <person name="Binder M."/>
            <person name="Riley R."/>
            <person name="Barry K."/>
            <person name="Blanchette R.A."/>
            <person name="Henrissat B."/>
            <person name="Martinez A.T."/>
            <person name="Otillar R."/>
            <person name="Spatafora J.W."/>
            <person name="Yadav J.S."/>
            <person name="Aerts A."/>
            <person name="Benoit I."/>
            <person name="Boyd A."/>
            <person name="Carlson A."/>
            <person name="Copeland A."/>
            <person name="Coutinho P.M."/>
            <person name="de Vries R.P."/>
            <person name="Ferreira P."/>
            <person name="Findley K."/>
            <person name="Foster B."/>
            <person name="Gaskell J."/>
            <person name="Glotzer D."/>
            <person name="Gorecki P."/>
            <person name="Heitman J."/>
            <person name="Hesse C."/>
            <person name="Hori C."/>
            <person name="Igarashi K."/>
            <person name="Jurgens J.A."/>
            <person name="Kallen N."/>
            <person name="Kersten P."/>
            <person name="Kohler A."/>
            <person name="Kuees U."/>
            <person name="Kumar T.K.A."/>
            <person name="Kuo A."/>
            <person name="LaButti K."/>
            <person name="Larrondo L.F."/>
            <person name="Lindquist E."/>
            <person name="Ling A."/>
            <person name="Lombard V."/>
            <person name="Lucas S."/>
            <person name="Lundell T."/>
            <person name="Martin R."/>
            <person name="McLaughlin D.J."/>
            <person name="Morgenstern I."/>
            <person name="Morin E."/>
            <person name="Murat C."/>
            <person name="Nagy L.G."/>
            <person name="Nolan M."/>
            <person name="Ohm R.A."/>
            <person name="Patyshakuliyeva A."/>
            <person name="Rokas A."/>
            <person name="Ruiz-Duenas F.J."/>
            <person name="Sabat G."/>
            <person name="Salamov A."/>
            <person name="Samejima M."/>
            <person name="Schmutz J."/>
            <person name="Slot J.C."/>
            <person name="St John F."/>
            <person name="Stenlid J."/>
            <person name="Sun H."/>
            <person name="Sun S."/>
            <person name="Syed K."/>
            <person name="Tsang A."/>
            <person name="Wiebenga A."/>
            <person name="Young D."/>
            <person name="Pisabarro A."/>
            <person name="Eastwood D.C."/>
            <person name="Martin F."/>
            <person name="Cullen D."/>
            <person name="Grigoriev I.V."/>
            <person name="Hibbett D.S."/>
        </authorList>
    </citation>
    <scope>NUCLEOTIDE SEQUENCE [LARGE SCALE GENOMIC DNA]</scope>
    <source>
        <strain evidence="9">RWD-64-598 SS2</strain>
    </source>
</reference>
<dbReference type="InterPro" id="IPR035965">
    <property type="entry name" value="PAS-like_dom_sf"/>
</dbReference>
<feature type="domain" description="PAS" evidence="7">
    <location>
        <begin position="13"/>
        <end position="68"/>
    </location>
</feature>
<dbReference type="NCBIfam" id="TIGR00229">
    <property type="entry name" value="sensory_box"/>
    <property type="match status" value="1"/>
</dbReference>
<gene>
    <name evidence="8" type="ORF">CONPUDRAFT_165432</name>
</gene>
<comment type="caution">
    <text evidence="8">The sequence shown here is derived from an EMBL/GenBank/DDBJ whole genome shotgun (WGS) entry which is preliminary data.</text>
</comment>
<dbReference type="SUPFAM" id="SSF55785">
    <property type="entry name" value="PYP-like sensor domain (PAS domain)"/>
    <property type="match status" value="1"/>
</dbReference>